<reference evidence="12 13" key="1">
    <citation type="submission" date="2014-10" db="EMBL/GenBank/DDBJ databases">
        <title>Whole genome sequence of Francisella endociliophora strain FSC1006, isolated from a laboratory culture of the marine ciliate Euplotes raikovi.</title>
        <authorList>
            <person name="Granberg M."/>
            <person name="Backman S."/>
            <person name="Lundmark E."/>
            <person name="Nilsson E."/>
            <person name="Karlsson E."/>
            <person name="Thelaus J."/>
            <person name="Ohrman C."/>
            <person name="Larkeryd A."/>
            <person name="Stenberg P."/>
        </authorList>
    </citation>
    <scope>NUCLEOTIDE SEQUENCE [LARGE SCALE GENOMIC DNA]</scope>
    <source>
        <strain evidence="12 13">FSC1006</strain>
    </source>
</reference>
<dbReference type="PANTHER" id="PTHR48020:SF12">
    <property type="entry name" value="PROTON MYO-INOSITOL COTRANSPORTER"/>
    <property type="match status" value="1"/>
</dbReference>
<dbReference type="GO" id="GO:0005886">
    <property type="term" value="C:plasma membrane"/>
    <property type="evidence" value="ECO:0007669"/>
    <property type="project" value="UniProtKB-SubCell"/>
</dbReference>
<protein>
    <submittedName>
        <fullName evidence="12">MFS transporter</fullName>
    </submittedName>
</protein>
<keyword evidence="8 10" id="KW-0472">Membrane</keyword>
<organism evidence="12 13">
    <name type="scientific">Candidatus Francisella endociliophora</name>
    <dbReference type="NCBI Taxonomy" id="653937"/>
    <lineage>
        <taxon>Bacteria</taxon>
        <taxon>Pseudomonadati</taxon>
        <taxon>Pseudomonadota</taxon>
        <taxon>Gammaproteobacteria</taxon>
        <taxon>Thiotrichales</taxon>
        <taxon>Francisellaceae</taxon>
        <taxon>Francisella</taxon>
    </lineage>
</organism>
<evidence type="ECO:0000256" key="7">
    <source>
        <dbReference type="ARBA" id="ARBA00022989"/>
    </source>
</evidence>
<evidence type="ECO:0000256" key="9">
    <source>
        <dbReference type="RuleBase" id="RU003346"/>
    </source>
</evidence>
<keyword evidence="3 9" id="KW-0813">Transport</keyword>
<feature type="transmembrane region" description="Helical" evidence="10">
    <location>
        <begin position="12"/>
        <end position="31"/>
    </location>
</feature>
<evidence type="ECO:0000256" key="6">
    <source>
        <dbReference type="ARBA" id="ARBA00022692"/>
    </source>
</evidence>
<dbReference type="Pfam" id="PF00083">
    <property type="entry name" value="Sugar_tr"/>
    <property type="match status" value="1"/>
</dbReference>
<evidence type="ECO:0000256" key="8">
    <source>
        <dbReference type="ARBA" id="ARBA00023136"/>
    </source>
</evidence>
<sequence>MKEKKINFITVKIAVIAALAGLLFGMDTGYINGSLKFIAQSFHLTESQQGHVASILLVGAAIGALFSGVLSKKFGRRKVLIIAGGIFSLATLVSIFAPNYEVFFIARFVLGVGVGVASFIAPLYLSEISPKEFRGALVGMYQLMITIGIFLVFVTNSALEQTGSWRLMMVALAIPSVLMFVGCLTLPRSPRWLVLVGKNDEAEITLKKIRNSESEAVAEYQEIKETTVLNVNPFSMLKHKYFIKVLFLGMALQVFQQLTGINVFMYYSAQIFEGAGFANPMISTITIGLLNVITTVLAIKYIDRFGRKPILYFGLALVIISCLVVGFIFSTHHVVGQAMNLSETLQWTALAFCLIFVFGFAIAMGPIVWIVCSEIQPAEGRDLGVTASTMSNWVSNAIIVNFSLAFVIHSPGKVFIFFGVASILCLIFVKFFVPETKDVSLEQIENNLRAGKPLAKIGS</sequence>
<keyword evidence="7 10" id="KW-1133">Transmembrane helix</keyword>
<dbReference type="Gene3D" id="1.20.1250.20">
    <property type="entry name" value="MFS general substrate transporter like domains"/>
    <property type="match status" value="1"/>
</dbReference>
<feature type="transmembrane region" description="Helical" evidence="10">
    <location>
        <begin position="245"/>
        <end position="269"/>
    </location>
</feature>
<feature type="domain" description="Major facilitator superfamily (MFS) profile" evidence="11">
    <location>
        <begin position="13"/>
        <end position="437"/>
    </location>
</feature>
<evidence type="ECO:0000256" key="4">
    <source>
        <dbReference type="ARBA" id="ARBA00022475"/>
    </source>
</evidence>
<feature type="transmembrane region" description="Helical" evidence="10">
    <location>
        <begin position="281"/>
        <end position="299"/>
    </location>
</feature>
<evidence type="ECO:0000256" key="2">
    <source>
        <dbReference type="ARBA" id="ARBA00010992"/>
    </source>
</evidence>
<dbReference type="InterPro" id="IPR003663">
    <property type="entry name" value="Sugar/inositol_transpt"/>
</dbReference>
<dbReference type="InterPro" id="IPR050814">
    <property type="entry name" value="Myo-inositol_Transporter"/>
</dbReference>
<dbReference type="PROSITE" id="PS00216">
    <property type="entry name" value="SUGAR_TRANSPORT_1"/>
    <property type="match status" value="1"/>
</dbReference>
<dbReference type="OrthoDB" id="5368493at2"/>
<proteinExistence type="inferred from homology"/>
<dbReference type="Proteomes" id="UP000029672">
    <property type="component" value="Chromosome"/>
</dbReference>
<feature type="transmembrane region" description="Helical" evidence="10">
    <location>
        <begin position="311"/>
        <end position="329"/>
    </location>
</feature>
<dbReference type="PRINTS" id="PR00171">
    <property type="entry name" value="SUGRTRNSPORT"/>
</dbReference>
<feature type="transmembrane region" description="Helical" evidence="10">
    <location>
        <begin position="137"/>
        <end position="159"/>
    </location>
</feature>
<dbReference type="RefSeq" id="WP_040008100.1">
    <property type="nucleotide sequence ID" value="NZ_CP009574.1"/>
</dbReference>
<accession>A0A097EMU2</accession>
<gene>
    <name evidence="12" type="ORF">LO80_02010</name>
</gene>
<feature type="transmembrane region" description="Helical" evidence="10">
    <location>
        <begin position="414"/>
        <end position="433"/>
    </location>
</feature>
<name>A0A097EMU2_9GAMM</name>
<dbReference type="PROSITE" id="PS50850">
    <property type="entry name" value="MFS"/>
    <property type="match status" value="1"/>
</dbReference>
<keyword evidence="13" id="KW-1185">Reference proteome</keyword>
<feature type="transmembrane region" description="Helical" evidence="10">
    <location>
        <begin position="165"/>
        <end position="186"/>
    </location>
</feature>
<feature type="transmembrane region" description="Helical" evidence="10">
    <location>
        <begin position="103"/>
        <end position="125"/>
    </location>
</feature>
<dbReference type="InterPro" id="IPR005829">
    <property type="entry name" value="Sugar_transporter_CS"/>
</dbReference>
<dbReference type="eggNOG" id="COG2814">
    <property type="taxonomic scope" value="Bacteria"/>
</dbReference>
<comment type="subcellular location">
    <subcellularLocation>
        <location evidence="1">Cell membrane</location>
        <topology evidence="1">Multi-pass membrane protein</topology>
    </subcellularLocation>
</comment>
<dbReference type="PANTHER" id="PTHR48020">
    <property type="entry name" value="PROTON MYO-INOSITOL COTRANSPORTER"/>
    <property type="match status" value="1"/>
</dbReference>
<evidence type="ECO:0000256" key="1">
    <source>
        <dbReference type="ARBA" id="ARBA00004651"/>
    </source>
</evidence>
<dbReference type="InterPro" id="IPR005828">
    <property type="entry name" value="MFS_sugar_transport-like"/>
</dbReference>
<dbReference type="EMBL" id="CP009574">
    <property type="protein sequence ID" value="AIT08873.1"/>
    <property type="molecule type" value="Genomic_DNA"/>
</dbReference>
<feature type="transmembrane region" description="Helical" evidence="10">
    <location>
        <begin position="383"/>
        <end position="408"/>
    </location>
</feature>
<dbReference type="InterPro" id="IPR036259">
    <property type="entry name" value="MFS_trans_sf"/>
</dbReference>
<keyword evidence="4" id="KW-1003">Cell membrane</keyword>
<evidence type="ECO:0000313" key="13">
    <source>
        <dbReference type="Proteomes" id="UP000029672"/>
    </source>
</evidence>
<keyword evidence="6 10" id="KW-0812">Transmembrane</keyword>
<evidence type="ECO:0000313" key="12">
    <source>
        <dbReference type="EMBL" id="AIT08873.1"/>
    </source>
</evidence>
<comment type="similarity">
    <text evidence="2 9">Belongs to the major facilitator superfamily. Sugar transporter (TC 2.A.1.1) family.</text>
</comment>
<evidence type="ECO:0000256" key="10">
    <source>
        <dbReference type="SAM" id="Phobius"/>
    </source>
</evidence>
<evidence type="ECO:0000259" key="11">
    <source>
        <dbReference type="PROSITE" id="PS50850"/>
    </source>
</evidence>
<feature type="transmembrane region" description="Helical" evidence="10">
    <location>
        <begin position="51"/>
        <end position="70"/>
    </location>
</feature>
<dbReference type="STRING" id="1547445.LO80_02010"/>
<dbReference type="AlphaFoldDB" id="A0A097EMU2"/>
<dbReference type="HOGENOM" id="CLU_001265_30_5_6"/>
<keyword evidence="5" id="KW-0762">Sugar transport</keyword>
<dbReference type="SUPFAM" id="SSF103473">
    <property type="entry name" value="MFS general substrate transporter"/>
    <property type="match status" value="1"/>
</dbReference>
<dbReference type="CDD" id="cd17315">
    <property type="entry name" value="MFS_GLUT_like"/>
    <property type="match status" value="1"/>
</dbReference>
<dbReference type="InterPro" id="IPR020846">
    <property type="entry name" value="MFS_dom"/>
</dbReference>
<dbReference type="FunFam" id="1.20.1250.20:FF:000218">
    <property type="entry name" value="facilitated trehalose transporter Tret1"/>
    <property type="match status" value="1"/>
</dbReference>
<evidence type="ECO:0000256" key="5">
    <source>
        <dbReference type="ARBA" id="ARBA00022597"/>
    </source>
</evidence>
<dbReference type="NCBIfam" id="TIGR00879">
    <property type="entry name" value="SP"/>
    <property type="match status" value="1"/>
</dbReference>
<feature type="transmembrane region" description="Helical" evidence="10">
    <location>
        <begin position="349"/>
        <end position="371"/>
    </location>
</feature>
<dbReference type="GO" id="GO:0022857">
    <property type="term" value="F:transmembrane transporter activity"/>
    <property type="evidence" value="ECO:0007669"/>
    <property type="project" value="InterPro"/>
</dbReference>
<feature type="transmembrane region" description="Helical" evidence="10">
    <location>
        <begin position="79"/>
        <end position="97"/>
    </location>
</feature>
<evidence type="ECO:0000256" key="3">
    <source>
        <dbReference type="ARBA" id="ARBA00022448"/>
    </source>
</evidence>
<dbReference type="PROSITE" id="PS00217">
    <property type="entry name" value="SUGAR_TRANSPORT_2"/>
    <property type="match status" value="1"/>
</dbReference>
<dbReference type="KEGG" id="frf:LO80_02010"/>